<feature type="domain" description="DUF4401" evidence="2">
    <location>
        <begin position="29"/>
        <end position="338"/>
    </location>
</feature>
<dbReference type="Pfam" id="PF14351">
    <property type="entry name" value="DUF4401"/>
    <property type="match status" value="1"/>
</dbReference>
<protein>
    <submittedName>
        <fullName evidence="3">Uncharacterized protein DUF4401</fullName>
    </submittedName>
</protein>
<evidence type="ECO:0000313" key="3">
    <source>
        <dbReference type="EMBL" id="ROQ19790.1"/>
    </source>
</evidence>
<keyword evidence="4" id="KW-1185">Reference proteome</keyword>
<evidence type="ECO:0000313" key="4">
    <source>
        <dbReference type="Proteomes" id="UP000273643"/>
    </source>
</evidence>
<accession>A0A3N1NZE9</accession>
<sequence length="350" mass="38220">MNQNTDAKRRLAEAGIDLQPGNDQGPVIPWYLLVLQGIGGWLAALFLLGFLGLGFIQALDKPIIALVLGLLLIGGAFGLLLHRQSVFLEQLVLASSLAGQLLVAYAIAYWLDDINALFWVGMLILHSALAVLMASQLHRIFSALFAGLSLFFLGVETGAVYGIPPVVLGITCVFWLNEFHYPQHRNALKSIAVGLTLGLLVMQYLIRFPELVEDSLAIAWFPHWLGEWLTGGALGYLAYRVIRMNPMALTGRALIISAVTLVLLCLASSYAFGLTQGAALIALGFAINHRIVMGLGVLSLLFSISTYYYRLDLTLLEKSFTLLILGLFFFAVRYGLNRWSASLSGDMTDA</sequence>
<gene>
    <name evidence="3" type="ORF">EDC38_0378</name>
</gene>
<dbReference type="AlphaFoldDB" id="A0A3N1NZE9"/>
<feature type="transmembrane region" description="Helical" evidence="1">
    <location>
        <begin position="87"/>
        <end position="110"/>
    </location>
</feature>
<dbReference type="InterPro" id="IPR025513">
    <property type="entry name" value="DUF4401"/>
</dbReference>
<reference evidence="3 4" key="1">
    <citation type="submission" date="2018-11" db="EMBL/GenBank/DDBJ databases">
        <title>Genomic Encyclopedia of Type Strains, Phase IV (KMG-IV): sequencing the most valuable type-strain genomes for metagenomic binning, comparative biology and taxonomic classification.</title>
        <authorList>
            <person name="Goeker M."/>
        </authorList>
    </citation>
    <scope>NUCLEOTIDE SEQUENCE [LARGE SCALE GENOMIC DNA]</scope>
    <source>
        <strain evidence="3 4">DSM 16974</strain>
    </source>
</reference>
<feature type="transmembrane region" description="Helical" evidence="1">
    <location>
        <begin position="30"/>
        <end position="56"/>
    </location>
</feature>
<dbReference type="EMBL" id="RJUK01000001">
    <property type="protein sequence ID" value="ROQ19790.1"/>
    <property type="molecule type" value="Genomic_DNA"/>
</dbReference>
<keyword evidence="1" id="KW-1133">Transmembrane helix</keyword>
<organism evidence="3 4">
    <name type="scientific">Marinimicrobium koreense</name>
    <dbReference type="NCBI Taxonomy" id="306545"/>
    <lineage>
        <taxon>Bacteria</taxon>
        <taxon>Pseudomonadati</taxon>
        <taxon>Pseudomonadota</taxon>
        <taxon>Gammaproteobacteria</taxon>
        <taxon>Cellvibrionales</taxon>
        <taxon>Cellvibrionaceae</taxon>
        <taxon>Marinimicrobium</taxon>
    </lineage>
</organism>
<feature type="transmembrane region" description="Helical" evidence="1">
    <location>
        <begin position="320"/>
        <end position="336"/>
    </location>
</feature>
<dbReference type="Proteomes" id="UP000273643">
    <property type="component" value="Unassembled WGS sequence"/>
</dbReference>
<keyword evidence="1" id="KW-0472">Membrane</keyword>
<dbReference type="OrthoDB" id="8527955at2"/>
<dbReference type="RefSeq" id="WP_123637089.1">
    <property type="nucleotide sequence ID" value="NZ_RJUK01000001.1"/>
</dbReference>
<feature type="transmembrane region" description="Helical" evidence="1">
    <location>
        <begin position="251"/>
        <end position="272"/>
    </location>
</feature>
<feature type="transmembrane region" description="Helical" evidence="1">
    <location>
        <begin position="143"/>
        <end position="176"/>
    </location>
</feature>
<feature type="transmembrane region" description="Helical" evidence="1">
    <location>
        <begin position="278"/>
        <end position="308"/>
    </location>
</feature>
<feature type="transmembrane region" description="Helical" evidence="1">
    <location>
        <begin position="117"/>
        <end position="137"/>
    </location>
</feature>
<evidence type="ECO:0000259" key="2">
    <source>
        <dbReference type="Pfam" id="PF14351"/>
    </source>
</evidence>
<feature type="transmembrane region" description="Helical" evidence="1">
    <location>
        <begin position="188"/>
        <end position="206"/>
    </location>
</feature>
<feature type="transmembrane region" description="Helical" evidence="1">
    <location>
        <begin position="218"/>
        <end position="239"/>
    </location>
</feature>
<feature type="transmembrane region" description="Helical" evidence="1">
    <location>
        <begin position="63"/>
        <end position="81"/>
    </location>
</feature>
<comment type="caution">
    <text evidence="3">The sequence shown here is derived from an EMBL/GenBank/DDBJ whole genome shotgun (WGS) entry which is preliminary data.</text>
</comment>
<name>A0A3N1NZE9_9GAMM</name>
<keyword evidence="1" id="KW-0812">Transmembrane</keyword>
<proteinExistence type="predicted"/>
<evidence type="ECO:0000256" key="1">
    <source>
        <dbReference type="SAM" id="Phobius"/>
    </source>
</evidence>